<dbReference type="PANTHER" id="PTHR43537:SF5">
    <property type="entry name" value="UXU OPERON TRANSCRIPTIONAL REGULATOR"/>
    <property type="match status" value="1"/>
</dbReference>
<evidence type="ECO:0000313" key="6">
    <source>
        <dbReference type="Proteomes" id="UP000824106"/>
    </source>
</evidence>
<evidence type="ECO:0000256" key="3">
    <source>
        <dbReference type="ARBA" id="ARBA00023163"/>
    </source>
</evidence>
<evidence type="ECO:0000313" key="5">
    <source>
        <dbReference type="EMBL" id="HIZ71807.1"/>
    </source>
</evidence>
<name>A0A9D2G3L9_9LACT</name>
<feature type="domain" description="HTH gntR-type" evidence="4">
    <location>
        <begin position="4"/>
        <end position="71"/>
    </location>
</feature>
<accession>A0A9D2G3L9</accession>
<dbReference type="AlphaFoldDB" id="A0A9D2G3L9"/>
<dbReference type="Proteomes" id="UP000824106">
    <property type="component" value="Unassembled WGS sequence"/>
</dbReference>
<dbReference type="InterPro" id="IPR036388">
    <property type="entry name" value="WH-like_DNA-bd_sf"/>
</dbReference>
<dbReference type="PROSITE" id="PS50949">
    <property type="entry name" value="HTH_GNTR"/>
    <property type="match status" value="1"/>
</dbReference>
<proteinExistence type="predicted"/>
<keyword evidence="1" id="KW-0805">Transcription regulation</keyword>
<dbReference type="GO" id="GO:0003677">
    <property type="term" value="F:DNA binding"/>
    <property type="evidence" value="ECO:0007669"/>
    <property type="project" value="UniProtKB-KW"/>
</dbReference>
<dbReference type="InterPro" id="IPR000524">
    <property type="entry name" value="Tscrpt_reg_HTH_GntR"/>
</dbReference>
<reference evidence="5" key="1">
    <citation type="journal article" date="2021" name="PeerJ">
        <title>Extensive microbial diversity within the chicken gut microbiome revealed by metagenomics and culture.</title>
        <authorList>
            <person name="Gilroy R."/>
            <person name="Ravi A."/>
            <person name="Getino M."/>
            <person name="Pursley I."/>
            <person name="Horton D.L."/>
            <person name="Alikhan N.F."/>
            <person name="Baker D."/>
            <person name="Gharbi K."/>
            <person name="Hall N."/>
            <person name="Watson M."/>
            <person name="Adriaenssens E.M."/>
            <person name="Foster-Nyarko E."/>
            <person name="Jarju S."/>
            <person name="Secka A."/>
            <person name="Antonio M."/>
            <person name="Oren A."/>
            <person name="Chaudhuri R.R."/>
            <person name="La Ragione R."/>
            <person name="Hildebrand F."/>
            <person name="Pallen M.J."/>
        </authorList>
    </citation>
    <scope>NUCLEOTIDE SEQUENCE</scope>
    <source>
        <strain evidence="5">CHK169-4300</strain>
    </source>
</reference>
<evidence type="ECO:0000259" key="4">
    <source>
        <dbReference type="PROSITE" id="PS50949"/>
    </source>
</evidence>
<dbReference type="CDD" id="cd07377">
    <property type="entry name" value="WHTH_GntR"/>
    <property type="match status" value="1"/>
</dbReference>
<evidence type="ECO:0000256" key="2">
    <source>
        <dbReference type="ARBA" id="ARBA00023125"/>
    </source>
</evidence>
<dbReference type="PANTHER" id="PTHR43537">
    <property type="entry name" value="TRANSCRIPTIONAL REGULATOR, GNTR FAMILY"/>
    <property type="match status" value="1"/>
</dbReference>
<dbReference type="SMART" id="SM00345">
    <property type="entry name" value="HTH_GNTR"/>
    <property type="match status" value="1"/>
</dbReference>
<comment type="caution">
    <text evidence="5">The sequence shown here is derived from an EMBL/GenBank/DDBJ whole genome shotgun (WGS) entry which is preliminary data.</text>
</comment>
<dbReference type="InterPro" id="IPR036390">
    <property type="entry name" value="WH_DNA-bd_sf"/>
</dbReference>
<dbReference type="EMBL" id="DXAZ01000145">
    <property type="protein sequence ID" value="HIZ71807.1"/>
    <property type="molecule type" value="Genomic_DNA"/>
</dbReference>
<keyword evidence="2" id="KW-0238">DNA-binding</keyword>
<sequence>MVKKRLDQIVYEQIVRQIENGQLLPREHITEQWVADELQISRTPVRKAFVRLKEDNYLEMIQNIGVRVKIQTLDSKSFQDRVNFIERLLNHYLFDLEKIEQVFDTSSLKNYLVEMQKQMDKEHPAFEDLELDYWRELLKYSENNYTKNSIMQAIQNILFDEGFIDQIMKKSRALKCKHLESLVEYLEEANYVKARREIRILLNQLKLNVIEENYKYN</sequence>
<keyword evidence="3" id="KW-0804">Transcription</keyword>
<evidence type="ECO:0000256" key="1">
    <source>
        <dbReference type="ARBA" id="ARBA00023015"/>
    </source>
</evidence>
<dbReference type="GO" id="GO:0003700">
    <property type="term" value="F:DNA-binding transcription factor activity"/>
    <property type="evidence" value="ECO:0007669"/>
    <property type="project" value="InterPro"/>
</dbReference>
<reference evidence="5" key="2">
    <citation type="submission" date="2021-04" db="EMBL/GenBank/DDBJ databases">
        <authorList>
            <person name="Gilroy R."/>
        </authorList>
    </citation>
    <scope>NUCLEOTIDE SEQUENCE</scope>
    <source>
        <strain evidence="5">CHK169-4300</strain>
    </source>
</reference>
<dbReference type="Pfam" id="PF00392">
    <property type="entry name" value="GntR"/>
    <property type="match status" value="1"/>
</dbReference>
<protein>
    <submittedName>
        <fullName evidence="5">GntR family transcriptional regulator</fullName>
    </submittedName>
</protein>
<dbReference type="SUPFAM" id="SSF46785">
    <property type="entry name" value="Winged helix' DNA-binding domain"/>
    <property type="match status" value="1"/>
</dbReference>
<organism evidence="5 6">
    <name type="scientific">Candidatus Atopostipes pullistercoris</name>
    <dbReference type="NCBI Taxonomy" id="2838467"/>
    <lineage>
        <taxon>Bacteria</taxon>
        <taxon>Bacillati</taxon>
        <taxon>Bacillota</taxon>
        <taxon>Bacilli</taxon>
        <taxon>Lactobacillales</taxon>
        <taxon>Carnobacteriaceae</taxon>
        <taxon>Atopostipes</taxon>
    </lineage>
</organism>
<dbReference type="Gene3D" id="1.10.10.10">
    <property type="entry name" value="Winged helix-like DNA-binding domain superfamily/Winged helix DNA-binding domain"/>
    <property type="match status" value="1"/>
</dbReference>
<gene>
    <name evidence="5" type="ORF">H9808_08615</name>
</gene>